<keyword evidence="6 11" id="KW-0547">Nucleotide-binding</keyword>
<dbReference type="SUPFAM" id="SSF51735">
    <property type="entry name" value="NAD(P)-binding Rossmann-fold domains"/>
    <property type="match status" value="1"/>
</dbReference>
<evidence type="ECO:0000256" key="4">
    <source>
        <dbReference type="ARBA" id="ARBA00022670"/>
    </source>
</evidence>
<evidence type="ECO:0000256" key="1">
    <source>
        <dbReference type="ARBA" id="ARBA00004651"/>
    </source>
</evidence>
<dbReference type="GO" id="GO:0008233">
    <property type="term" value="F:peptidase activity"/>
    <property type="evidence" value="ECO:0007669"/>
    <property type="project" value="UniProtKB-KW"/>
</dbReference>
<dbReference type="Proteomes" id="UP000662200">
    <property type="component" value="Unassembled WGS sequence"/>
</dbReference>
<organism evidence="14 15">
    <name type="scientific">Pilimelia terevasa</name>
    <dbReference type="NCBI Taxonomy" id="53372"/>
    <lineage>
        <taxon>Bacteria</taxon>
        <taxon>Bacillati</taxon>
        <taxon>Actinomycetota</taxon>
        <taxon>Actinomycetes</taxon>
        <taxon>Micromonosporales</taxon>
        <taxon>Micromonosporaceae</taxon>
        <taxon>Pilimelia</taxon>
    </lineage>
</organism>
<dbReference type="InterPro" id="IPR026392">
    <property type="entry name" value="Exo/Archaeosortase_dom"/>
</dbReference>
<feature type="transmembrane region" description="Helical" evidence="12">
    <location>
        <begin position="90"/>
        <end position="115"/>
    </location>
</feature>
<feature type="transmembrane region" description="Helical" evidence="12">
    <location>
        <begin position="29"/>
        <end position="49"/>
    </location>
</feature>
<dbReference type="InterPro" id="IPR052032">
    <property type="entry name" value="ATP-dep_AA_Ligase"/>
</dbReference>
<keyword evidence="2" id="KW-1003">Cell membrane</keyword>
<feature type="transmembrane region" description="Helical" evidence="12">
    <location>
        <begin position="127"/>
        <end position="149"/>
    </location>
</feature>
<keyword evidence="5 12" id="KW-0812">Transmembrane</keyword>
<keyword evidence="15" id="KW-1185">Reference proteome</keyword>
<dbReference type="InterPro" id="IPR013815">
    <property type="entry name" value="ATP_grasp_subdomain_1"/>
</dbReference>
<keyword evidence="8 11" id="KW-0067">ATP-binding</keyword>
<evidence type="ECO:0000256" key="11">
    <source>
        <dbReference type="PROSITE-ProRule" id="PRU00409"/>
    </source>
</evidence>
<dbReference type="GO" id="GO:0006508">
    <property type="term" value="P:proteolysis"/>
    <property type="evidence" value="ECO:0007669"/>
    <property type="project" value="UniProtKB-KW"/>
</dbReference>
<dbReference type="RefSeq" id="WP_189113611.1">
    <property type="nucleotide sequence ID" value="NZ_BMQC01000004.1"/>
</dbReference>
<feature type="transmembrane region" description="Helical" evidence="12">
    <location>
        <begin position="161"/>
        <end position="183"/>
    </location>
</feature>
<dbReference type="GO" id="GO:0005524">
    <property type="term" value="F:ATP binding"/>
    <property type="evidence" value="ECO:0007669"/>
    <property type="project" value="UniProtKB-UniRule"/>
</dbReference>
<dbReference type="GO" id="GO:0046872">
    <property type="term" value="F:metal ion binding"/>
    <property type="evidence" value="ECO:0007669"/>
    <property type="project" value="InterPro"/>
</dbReference>
<evidence type="ECO:0000256" key="10">
    <source>
        <dbReference type="ARBA" id="ARBA00023136"/>
    </source>
</evidence>
<evidence type="ECO:0000256" key="7">
    <source>
        <dbReference type="ARBA" id="ARBA00022801"/>
    </source>
</evidence>
<evidence type="ECO:0000256" key="5">
    <source>
        <dbReference type="ARBA" id="ARBA00022692"/>
    </source>
</evidence>
<evidence type="ECO:0000313" key="15">
    <source>
        <dbReference type="Proteomes" id="UP000662200"/>
    </source>
</evidence>
<name>A0A8J3BIU4_9ACTN</name>
<evidence type="ECO:0000256" key="2">
    <source>
        <dbReference type="ARBA" id="ARBA00022475"/>
    </source>
</evidence>
<dbReference type="GO" id="GO:0005886">
    <property type="term" value="C:plasma membrane"/>
    <property type="evidence" value="ECO:0007669"/>
    <property type="project" value="UniProtKB-SubCell"/>
</dbReference>
<dbReference type="InterPro" id="IPR011761">
    <property type="entry name" value="ATP-grasp"/>
</dbReference>
<dbReference type="PANTHER" id="PTHR43585">
    <property type="entry name" value="FUMIPYRROLE BIOSYNTHESIS PROTEIN C"/>
    <property type="match status" value="1"/>
</dbReference>
<dbReference type="EMBL" id="BMQC01000004">
    <property type="protein sequence ID" value="GGK24629.1"/>
    <property type="molecule type" value="Genomic_DNA"/>
</dbReference>
<keyword evidence="3" id="KW-0436">Ligase</keyword>
<evidence type="ECO:0000256" key="8">
    <source>
        <dbReference type="ARBA" id="ARBA00022840"/>
    </source>
</evidence>
<gene>
    <name evidence="14" type="ORF">GCM10010124_16450</name>
</gene>
<dbReference type="PROSITE" id="PS50975">
    <property type="entry name" value="ATP_GRASP"/>
    <property type="match status" value="1"/>
</dbReference>
<keyword evidence="7" id="KW-0378">Hydrolase</keyword>
<keyword evidence="10 12" id="KW-0472">Membrane</keyword>
<dbReference type="PANTHER" id="PTHR43585:SF2">
    <property type="entry name" value="ATP-GRASP ENZYME FSQD"/>
    <property type="match status" value="1"/>
</dbReference>
<reference evidence="14" key="2">
    <citation type="submission" date="2020-09" db="EMBL/GenBank/DDBJ databases">
        <authorList>
            <person name="Sun Q."/>
            <person name="Ohkuma M."/>
        </authorList>
    </citation>
    <scope>NUCLEOTIDE SEQUENCE</scope>
    <source>
        <strain evidence="14">JCM 3091</strain>
    </source>
</reference>
<dbReference type="NCBIfam" id="TIGR04178">
    <property type="entry name" value="exo_archaeo"/>
    <property type="match status" value="1"/>
</dbReference>
<comment type="subcellular location">
    <subcellularLocation>
        <location evidence="1">Cell membrane</location>
        <topology evidence="1">Multi-pass membrane protein</topology>
    </subcellularLocation>
</comment>
<evidence type="ECO:0000256" key="9">
    <source>
        <dbReference type="ARBA" id="ARBA00022989"/>
    </source>
</evidence>
<dbReference type="Gene3D" id="3.30.1490.20">
    <property type="entry name" value="ATP-grasp fold, A domain"/>
    <property type="match status" value="1"/>
</dbReference>
<evidence type="ECO:0000256" key="6">
    <source>
        <dbReference type="ARBA" id="ARBA00022741"/>
    </source>
</evidence>
<evidence type="ECO:0000256" key="12">
    <source>
        <dbReference type="SAM" id="Phobius"/>
    </source>
</evidence>
<dbReference type="InterPro" id="IPR036291">
    <property type="entry name" value="NAD(P)-bd_dom_sf"/>
</dbReference>
<accession>A0A8J3BIU4</accession>
<evidence type="ECO:0000259" key="13">
    <source>
        <dbReference type="PROSITE" id="PS50975"/>
    </source>
</evidence>
<feature type="domain" description="ATP-grasp" evidence="13">
    <location>
        <begin position="458"/>
        <end position="638"/>
    </location>
</feature>
<comment type="caution">
    <text evidence="14">The sequence shown here is derived from an EMBL/GenBank/DDBJ whole genome shotgun (WGS) entry which is preliminary data.</text>
</comment>
<dbReference type="Gene3D" id="3.30.470.20">
    <property type="entry name" value="ATP-grasp fold, B domain"/>
    <property type="match status" value="1"/>
</dbReference>
<proteinExistence type="predicted"/>
<dbReference type="InterPro" id="IPR003806">
    <property type="entry name" value="ATP-grasp_PylC-type"/>
</dbReference>
<evidence type="ECO:0000256" key="3">
    <source>
        <dbReference type="ARBA" id="ARBA00022598"/>
    </source>
</evidence>
<protein>
    <recommendedName>
        <fullName evidence="13">ATP-grasp domain-containing protein</fullName>
    </recommendedName>
</protein>
<sequence length="681" mass="71105">MSAAVAEGRLVRRIRADRRRPGAIARRRTVLYEIVGAVTWCYGGFLLLVDPARHVEVRLVMLLLTLGGERRVAAPFDDTFLVFGPDGATMLAVLTPSCSALASLLAIGALAVFLLRRRPHALPGLGAAALWVVGANQARLIASLLAGVWYGDGALILFHDWVGALFNFVYTLIGLLILITITMHSAERAEQDRAGRHTANRPDAWARPGLGYRDDGLAAAARPGKYRLISFVHRFLVPAPISRRLGARRERNRVDYRLGHLGPQARANQIAALAAKGLGVHTATLLAVATHETDPVVLDALAAAVAARQWEPVTRPQVTALRLWARAWLMRAPEGSTGDRADGHTVAVTGAGGPAGVAVIRALRAAGHRVLALDASPDAVGLRLASAGEVLPRADEPGYGARLVEIVTTHRPDALVCTVAEEYAALEPLTGTLAGLGCRTWLPDPAASAACLDKVAFAAALHAAGVPHPQTTADPARAAELPGPWIVKPAHGRGSRDVVAVDTAAALAEAMGRVPGAIAQTRLAGREFTADVLVGRDGAMLTCVPRWRDETKAGISVRGTTFDSTAVTSVVAATVRAVGLTGPANVQGFVADAAPLSVNPDAAVTVTVVEVNPRFSGGLPLTLAAGADVVGTYLAGILDPAADLPRLSFDAGVRMARHFSEVYVGADGGAVADPLRLAGTA</sequence>
<dbReference type="Gene3D" id="3.40.50.20">
    <property type="match status" value="1"/>
</dbReference>
<dbReference type="AlphaFoldDB" id="A0A8J3BIU4"/>
<evidence type="ECO:0000313" key="14">
    <source>
        <dbReference type="EMBL" id="GGK24629.1"/>
    </source>
</evidence>
<dbReference type="SUPFAM" id="SSF56059">
    <property type="entry name" value="Glutathione synthetase ATP-binding domain-like"/>
    <property type="match status" value="1"/>
</dbReference>
<dbReference type="GO" id="GO:0016874">
    <property type="term" value="F:ligase activity"/>
    <property type="evidence" value="ECO:0007669"/>
    <property type="project" value="UniProtKB-KW"/>
</dbReference>
<reference evidence="14" key="1">
    <citation type="journal article" date="2014" name="Int. J. Syst. Evol. Microbiol.">
        <title>Complete genome sequence of Corynebacterium casei LMG S-19264T (=DSM 44701T), isolated from a smear-ripened cheese.</title>
        <authorList>
            <consortium name="US DOE Joint Genome Institute (JGI-PGF)"/>
            <person name="Walter F."/>
            <person name="Albersmeier A."/>
            <person name="Kalinowski J."/>
            <person name="Ruckert C."/>
        </authorList>
    </citation>
    <scope>NUCLEOTIDE SEQUENCE</scope>
    <source>
        <strain evidence="14">JCM 3091</strain>
    </source>
</reference>
<keyword evidence="9 12" id="KW-1133">Transmembrane helix</keyword>
<dbReference type="Pfam" id="PF02655">
    <property type="entry name" value="ATP-grasp_3"/>
    <property type="match status" value="1"/>
</dbReference>
<keyword evidence="4" id="KW-0645">Protease</keyword>